<dbReference type="EMBL" id="JACOII010000025">
    <property type="protein sequence ID" value="MBI6548338.1"/>
    <property type="molecule type" value="Genomic_DNA"/>
</dbReference>
<comment type="caution">
    <text evidence="5">The sequence shown here is derived from an EMBL/GenBank/DDBJ whole genome shotgun (WGS) entry which is preliminary data.</text>
</comment>
<keyword evidence="2" id="KW-0175">Coiled coil</keyword>
<reference evidence="5 6" key="1">
    <citation type="submission" date="2020-08" db="EMBL/GenBank/DDBJ databases">
        <title>Description of Xenorhabdus lircayensis sp. nov., the symbiotic bacterium associated with the entomopathogenic nematode Steirnernema unicornum.</title>
        <authorList>
            <person name="Castaneda-Alvarez C."/>
            <person name="Prodan S."/>
            <person name="Zamorano A."/>
            <person name="San-Blas E."/>
            <person name="Aballay E."/>
        </authorList>
    </citation>
    <scope>NUCLEOTIDE SEQUENCE [LARGE SCALE GENOMIC DNA]</scope>
    <source>
        <strain evidence="5 6">VLS</strain>
    </source>
</reference>
<sequence length="1110" mass="118610">MANLSTLTVGLLVNATSFKSQLTEAYRHAGRASEKFSGQAKSDAKKVESAYQSMGKQIKSVSGQLALLAGVGFSLGSILTATRKYGQALSDLSAITGATGAQLKQLDDAAQQLGRTTEFGATRIAGALKLMASAKPELLKSTAALTQATQKAVILAQASGIELPDATKALALSLNQFGASAAQADRYINVLAAGAKYGSSEINETAQAIKNGGTMAAQAAISFEELNAVIQILAAGGIKGAEAGTAIRNVILALEKSTDKKLKPSVAGLGAALDHLKSKQLSTAEAAKLFGRANVSAASQLVTGRGKLDELKQSLTGTQVAYEQAGDRAKNLSADLDVLSSAFEGLAVKVGQSADGPLRSGVQGATSAINGLSENFNTVANIALHTLLPVMAVKMTAGLRENVSAWRATEKATRDTAKQKVETAKRTLEQANATVRLTQRQGEHIERMRTVNAQHGVFVNYAKESRALYRQETEALRQKVRATRQLEAANRRLSYSYRALSATAGFARGALAMIGGPFGAAMLAGSALFALYNNSVLAKDGLQQLKDEAIETVAELQKLSKVKIEIQMDNIKDELEELGEQRQEIRNKLNQKKYSDLYLDDLKRGYFFAPNRDKLLKEKRGFLSQLEDLDKEVDVRNKKLQRHQDTLSIGKFNANTPDPTPSQSDDLNPWTGEGTGGSDKSDKKGKQTLNQYHQLRKEIEQVHATSLGRIILSEQEIQKKLVMVGKSGLVSQTEISRLATLNAENHQKQRMELAEKYAPAKALVRQEKEASQELKALYSERLLTEQEYLSASKSLYQTSVKDKLAEQARQMAAPRLDMAGEVDPLAQLKNQLSEQTALYDAYYQNGIIKKERYEQLVAAAGTRSKDAQFAAAKDLYGAQGNFQKMQMNLLDVVEQRSSNALTGMLMGTKSFSESMKELSASLAQSIIQDLVRIAMQALITKALSGFFGGMSGAGSSPLASTGSGMSAANTGAMGMPTSWQGYVANAKGGVYSSPSLSAYSGQVVSSPTLFKFAEGDGLMGEAGAEAILPLKRGSNGKLGVEATGGAGNQTVINVDIVIHPDKGSEVQTTSGFESAGNDIAKFVDQRFRSLLHKSLGQGGELSTAIKGGRR</sequence>
<dbReference type="PANTHER" id="PTHR37813:SF1">
    <property type="entry name" value="FELS-2 PROPHAGE PROTEIN"/>
    <property type="match status" value="1"/>
</dbReference>
<evidence type="ECO:0000313" key="6">
    <source>
        <dbReference type="Proteomes" id="UP000696184"/>
    </source>
</evidence>
<evidence type="ECO:0000256" key="1">
    <source>
        <dbReference type="ARBA" id="ARBA00022612"/>
    </source>
</evidence>
<dbReference type="Pfam" id="PF10145">
    <property type="entry name" value="PhageMin_Tail"/>
    <property type="match status" value="1"/>
</dbReference>
<dbReference type="NCBIfam" id="TIGR01760">
    <property type="entry name" value="tape_meas_TP901"/>
    <property type="match status" value="1"/>
</dbReference>
<dbReference type="InterPro" id="IPR010090">
    <property type="entry name" value="Phage_tape_meas"/>
</dbReference>
<gene>
    <name evidence="5" type="ORF">H8A87_06270</name>
</gene>
<organism evidence="5 6">
    <name type="scientific">Xenorhabdus lircayensis</name>
    <dbReference type="NCBI Taxonomy" id="2763499"/>
    <lineage>
        <taxon>Bacteria</taxon>
        <taxon>Pseudomonadati</taxon>
        <taxon>Pseudomonadota</taxon>
        <taxon>Gammaproteobacteria</taxon>
        <taxon>Enterobacterales</taxon>
        <taxon>Morganellaceae</taxon>
        <taxon>Xenorhabdus</taxon>
    </lineage>
</organism>
<protein>
    <submittedName>
        <fullName evidence="5">Phage tail tape measure protein</fullName>
    </submittedName>
</protein>
<feature type="compositionally biased region" description="Polar residues" evidence="3">
    <location>
        <begin position="653"/>
        <end position="666"/>
    </location>
</feature>
<dbReference type="Proteomes" id="UP000696184">
    <property type="component" value="Unassembled WGS sequence"/>
</dbReference>
<accession>A0ABS0U364</accession>
<feature type="coiled-coil region" evidence="2">
    <location>
        <begin position="414"/>
        <end position="441"/>
    </location>
</feature>
<evidence type="ECO:0000256" key="3">
    <source>
        <dbReference type="SAM" id="MobiDB-lite"/>
    </source>
</evidence>
<dbReference type="PANTHER" id="PTHR37813">
    <property type="entry name" value="FELS-2 PROPHAGE PROTEIN"/>
    <property type="match status" value="1"/>
</dbReference>
<proteinExistence type="predicted"/>
<keyword evidence="1" id="KW-1188">Viral release from host cell</keyword>
<keyword evidence="6" id="KW-1185">Reference proteome</keyword>
<name>A0ABS0U364_9GAMM</name>
<evidence type="ECO:0000313" key="5">
    <source>
        <dbReference type="EMBL" id="MBI6548338.1"/>
    </source>
</evidence>
<feature type="region of interest" description="Disordered" evidence="3">
    <location>
        <begin position="644"/>
        <end position="685"/>
    </location>
</feature>
<dbReference type="RefSeq" id="WP_198689131.1">
    <property type="nucleotide sequence ID" value="NZ_CAWPUD010000022.1"/>
</dbReference>
<evidence type="ECO:0000259" key="4">
    <source>
        <dbReference type="Pfam" id="PF10145"/>
    </source>
</evidence>
<evidence type="ECO:0000256" key="2">
    <source>
        <dbReference type="SAM" id="Coils"/>
    </source>
</evidence>
<feature type="domain" description="Phage tail tape measure protein" evidence="4">
    <location>
        <begin position="108"/>
        <end position="287"/>
    </location>
</feature>